<dbReference type="EMBL" id="KN825307">
    <property type="protein sequence ID" value="KIK92168.1"/>
    <property type="molecule type" value="Genomic_DNA"/>
</dbReference>
<dbReference type="HOGENOM" id="CLU_128323_1_0_1"/>
<dbReference type="STRING" id="930991.A0A0D0DLH9"/>
<keyword evidence="2" id="KW-0812">Transmembrane</keyword>
<protein>
    <submittedName>
        <fullName evidence="3">Uncharacterized protein</fullName>
    </submittedName>
</protein>
<reference evidence="3 4" key="1">
    <citation type="submission" date="2014-04" db="EMBL/GenBank/DDBJ databases">
        <authorList>
            <consortium name="DOE Joint Genome Institute"/>
            <person name="Kuo A."/>
            <person name="Kohler A."/>
            <person name="Jargeat P."/>
            <person name="Nagy L.G."/>
            <person name="Floudas D."/>
            <person name="Copeland A."/>
            <person name="Barry K.W."/>
            <person name="Cichocki N."/>
            <person name="Veneault-Fourrey C."/>
            <person name="LaButti K."/>
            <person name="Lindquist E.A."/>
            <person name="Lipzen A."/>
            <person name="Lundell T."/>
            <person name="Morin E."/>
            <person name="Murat C."/>
            <person name="Sun H."/>
            <person name="Tunlid A."/>
            <person name="Henrissat B."/>
            <person name="Grigoriev I.V."/>
            <person name="Hibbett D.S."/>
            <person name="Martin F."/>
            <person name="Nordberg H.P."/>
            <person name="Cantor M.N."/>
            <person name="Hua S.X."/>
        </authorList>
    </citation>
    <scope>NUCLEOTIDE SEQUENCE [LARGE SCALE GENOMIC DNA]</scope>
    <source>
        <strain evidence="3 4">Ve08.2h10</strain>
    </source>
</reference>
<evidence type="ECO:0000313" key="3">
    <source>
        <dbReference type="EMBL" id="KIK92168.1"/>
    </source>
</evidence>
<reference evidence="4" key="2">
    <citation type="submission" date="2015-01" db="EMBL/GenBank/DDBJ databases">
        <title>Evolutionary Origins and Diversification of the Mycorrhizal Mutualists.</title>
        <authorList>
            <consortium name="DOE Joint Genome Institute"/>
            <consortium name="Mycorrhizal Genomics Consortium"/>
            <person name="Kohler A."/>
            <person name="Kuo A."/>
            <person name="Nagy L.G."/>
            <person name="Floudas D."/>
            <person name="Copeland A."/>
            <person name="Barry K.W."/>
            <person name="Cichocki N."/>
            <person name="Veneault-Fourrey C."/>
            <person name="LaButti K."/>
            <person name="Lindquist E.A."/>
            <person name="Lipzen A."/>
            <person name="Lundell T."/>
            <person name="Morin E."/>
            <person name="Murat C."/>
            <person name="Riley R."/>
            <person name="Ohm R."/>
            <person name="Sun H."/>
            <person name="Tunlid A."/>
            <person name="Henrissat B."/>
            <person name="Grigoriev I.V."/>
            <person name="Hibbett D.S."/>
            <person name="Martin F."/>
        </authorList>
    </citation>
    <scope>NUCLEOTIDE SEQUENCE [LARGE SCALE GENOMIC DNA]</scope>
    <source>
        <strain evidence="4">Ve08.2h10</strain>
    </source>
</reference>
<dbReference type="OrthoDB" id="2538110at2759"/>
<dbReference type="Proteomes" id="UP000054538">
    <property type="component" value="Unassembled WGS sequence"/>
</dbReference>
<name>A0A0D0DLH9_9AGAM</name>
<dbReference type="InParanoid" id="A0A0D0DLH9"/>
<feature type="compositionally biased region" description="Polar residues" evidence="1">
    <location>
        <begin position="26"/>
        <end position="42"/>
    </location>
</feature>
<evidence type="ECO:0000256" key="2">
    <source>
        <dbReference type="SAM" id="Phobius"/>
    </source>
</evidence>
<evidence type="ECO:0000256" key="1">
    <source>
        <dbReference type="SAM" id="MobiDB-lite"/>
    </source>
</evidence>
<keyword evidence="4" id="KW-1185">Reference proteome</keyword>
<proteinExistence type="predicted"/>
<dbReference type="AlphaFoldDB" id="A0A0D0DLH9"/>
<gene>
    <name evidence="3" type="ORF">PAXRUDRAFT_830212</name>
</gene>
<accession>A0A0D0DLH9</accession>
<sequence length="133" mass="15150">MRAATPSTTRVRGSLSATYKTVFEHASSSKPPMQSAQYQRLPTTDRDEPRAAPVDPRFNPLPPAVWKRVALIAFVVFLFWLSFTFRLRKNVEPSVVHASRYSKEFKYRPAASPIVTERLKDGRTRLRGAYPTP</sequence>
<feature type="region of interest" description="Disordered" evidence="1">
    <location>
        <begin position="25"/>
        <end position="57"/>
    </location>
</feature>
<feature type="transmembrane region" description="Helical" evidence="2">
    <location>
        <begin position="65"/>
        <end position="83"/>
    </location>
</feature>
<organism evidence="3 4">
    <name type="scientific">Paxillus rubicundulus Ve08.2h10</name>
    <dbReference type="NCBI Taxonomy" id="930991"/>
    <lineage>
        <taxon>Eukaryota</taxon>
        <taxon>Fungi</taxon>
        <taxon>Dikarya</taxon>
        <taxon>Basidiomycota</taxon>
        <taxon>Agaricomycotina</taxon>
        <taxon>Agaricomycetes</taxon>
        <taxon>Agaricomycetidae</taxon>
        <taxon>Boletales</taxon>
        <taxon>Paxilineae</taxon>
        <taxon>Paxillaceae</taxon>
        <taxon>Paxillus</taxon>
    </lineage>
</organism>
<keyword evidence="2" id="KW-0472">Membrane</keyword>
<evidence type="ECO:0000313" key="4">
    <source>
        <dbReference type="Proteomes" id="UP000054538"/>
    </source>
</evidence>
<keyword evidence="2" id="KW-1133">Transmembrane helix</keyword>